<dbReference type="PANTHER" id="PTHR22916">
    <property type="entry name" value="GLYCOSYLTRANSFERASE"/>
    <property type="match status" value="1"/>
</dbReference>
<dbReference type="KEGG" id="rti:DC20_05165"/>
<sequence>MVTRIPLSPPNINPVHDNVDRPLWSVMIPVYNCSQYLVETIESVLRQEFPADRMQIEVVDDASTDADVEDLVKKVGKGRVQYYRQRSNVGSLRNFETCINRAQGKLVHLLHGDDKVKDGFYAKMESLFHSYPAIGAAFCRYCYIDSEGNYLERPSRERDTDGILDDWLMKIGERQRIQYVAIVVRREVYEELGAFYGVTYGEDWEMWVRIARYYQVAYTPIILAEYRKHISSISGQKILDAQNLRDIMKAMELIQHHLPDMYRKKLYNNSLKFYAHYAIRDANEVWMNQHNKKAVRFLMWETLKVYKDPSLIWKCFKLYSKTLINKYDRMFACIV</sequence>
<keyword evidence="3" id="KW-1185">Reference proteome</keyword>
<proteinExistence type="predicted"/>
<dbReference type="PATRIC" id="fig|512763.3.peg.1143"/>
<dbReference type="STRING" id="512763.DC20_05165"/>
<protein>
    <submittedName>
        <fullName evidence="2">Family 2 glycosyl transferase</fullName>
    </submittedName>
</protein>
<dbReference type="GO" id="GO:0016758">
    <property type="term" value="F:hexosyltransferase activity"/>
    <property type="evidence" value="ECO:0007669"/>
    <property type="project" value="UniProtKB-ARBA"/>
</dbReference>
<dbReference type="Proteomes" id="UP000061382">
    <property type="component" value="Chromosome"/>
</dbReference>
<evidence type="ECO:0000259" key="1">
    <source>
        <dbReference type="Pfam" id="PF00535"/>
    </source>
</evidence>
<name>A0A0P0CVV4_9BACT</name>
<keyword evidence="2" id="KW-0808">Transferase</keyword>
<dbReference type="InterPro" id="IPR001173">
    <property type="entry name" value="Glyco_trans_2-like"/>
</dbReference>
<dbReference type="Gene3D" id="3.90.550.10">
    <property type="entry name" value="Spore Coat Polysaccharide Biosynthesis Protein SpsA, Chain A"/>
    <property type="match status" value="1"/>
</dbReference>
<organism evidence="2 3">
    <name type="scientific">Rufibacter tibetensis</name>
    <dbReference type="NCBI Taxonomy" id="512763"/>
    <lineage>
        <taxon>Bacteria</taxon>
        <taxon>Pseudomonadati</taxon>
        <taxon>Bacteroidota</taxon>
        <taxon>Cytophagia</taxon>
        <taxon>Cytophagales</taxon>
        <taxon>Hymenobacteraceae</taxon>
        <taxon>Rufibacter</taxon>
    </lineage>
</organism>
<dbReference type="AlphaFoldDB" id="A0A0P0CVV4"/>
<dbReference type="InterPro" id="IPR029044">
    <property type="entry name" value="Nucleotide-diphossugar_trans"/>
</dbReference>
<dbReference type="EMBL" id="CP012643">
    <property type="protein sequence ID" value="ALI98479.1"/>
    <property type="molecule type" value="Genomic_DNA"/>
</dbReference>
<evidence type="ECO:0000313" key="2">
    <source>
        <dbReference type="EMBL" id="ALI98479.1"/>
    </source>
</evidence>
<dbReference type="SUPFAM" id="SSF53448">
    <property type="entry name" value="Nucleotide-diphospho-sugar transferases"/>
    <property type="match status" value="1"/>
</dbReference>
<gene>
    <name evidence="2" type="ORF">DC20_05165</name>
</gene>
<dbReference type="Pfam" id="PF00535">
    <property type="entry name" value="Glycos_transf_2"/>
    <property type="match status" value="1"/>
</dbReference>
<dbReference type="PANTHER" id="PTHR22916:SF3">
    <property type="entry name" value="UDP-GLCNAC:BETAGAL BETA-1,3-N-ACETYLGLUCOSAMINYLTRANSFERASE-LIKE PROTEIN 1"/>
    <property type="match status" value="1"/>
</dbReference>
<feature type="domain" description="Glycosyltransferase 2-like" evidence="1">
    <location>
        <begin position="25"/>
        <end position="168"/>
    </location>
</feature>
<reference evidence="2 3" key="1">
    <citation type="submission" date="2015-08" db="EMBL/GenBank/DDBJ databases">
        <title>Complete genome sequence of Rufibacter tibetensis strain 1351t, a radiation-resistant bacterium from tibet plateau.</title>
        <authorList>
            <person name="Dai J."/>
        </authorList>
    </citation>
    <scope>NUCLEOTIDE SEQUENCE [LARGE SCALE GENOMIC DNA]</scope>
    <source>
        <strain evidence="2 3">1351</strain>
    </source>
</reference>
<accession>A0A0P0CVV4</accession>
<evidence type="ECO:0000313" key="3">
    <source>
        <dbReference type="Proteomes" id="UP000061382"/>
    </source>
</evidence>